<keyword evidence="1" id="KW-0614">Plasmid</keyword>
<dbReference type="EMBL" id="CP032697">
    <property type="protein sequence ID" value="AYG64415.1"/>
    <property type="molecule type" value="Genomic_DNA"/>
</dbReference>
<accession>A0A387G4Z8</accession>
<sequence length="90" mass="9840">MPHVIIKYFDTVLTDANKAALADTITRTLTDVLRCAPDAVSIALRPVPPADWNEAVFIPDISRLSAELIKTPDYAGLPASKDERKDPSHV</sequence>
<reference evidence="1 2" key="1">
    <citation type="submission" date="2018-10" db="EMBL/GenBank/DDBJ databases">
        <title>Rhizobium etli, R. leguminosarum and a new Rhizobium genospecies from Phaseolus dumosus.</title>
        <authorList>
            <person name="Ramirez-Puebla S.T."/>
            <person name="Rogel-Hernandez M.A."/>
            <person name="Guerrero G."/>
            <person name="Ormeno-Orrillo E."/>
            <person name="Martinez-Romero J.C."/>
            <person name="Negrete-Yankelevich S."/>
            <person name="Martinez-Romero E."/>
        </authorList>
    </citation>
    <scope>NUCLEOTIDE SEQUENCE [LARGE SCALE GENOMIC DNA]</scope>
    <source>
        <strain evidence="1 2">CCGE525</strain>
        <plasmid evidence="2">prccge525a</plasmid>
    </source>
</reference>
<gene>
    <name evidence="1" type="ORF">CCGE525_37385</name>
</gene>
<dbReference type="InterPro" id="IPR014347">
    <property type="entry name" value="Tautomerase/MIF_sf"/>
</dbReference>
<name>A0A387G4Z8_9HYPH</name>
<dbReference type="AlphaFoldDB" id="A0A387G4Z8"/>
<dbReference type="OrthoDB" id="3395834at2"/>
<evidence type="ECO:0000313" key="1">
    <source>
        <dbReference type="EMBL" id="AYG64415.1"/>
    </source>
</evidence>
<geneLocation type="plasmid" evidence="2">
    <name>prccge525a</name>
</geneLocation>
<dbReference type="Proteomes" id="UP000282195">
    <property type="component" value="Plasmid pRCCGE525a"/>
</dbReference>
<dbReference type="SUPFAM" id="SSF55331">
    <property type="entry name" value="Tautomerase/MIF"/>
    <property type="match status" value="1"/>
</dbReference>
<organism evidence="1 2">
    <name type="scientific">Rhizobium jaguaris</name>
    <dbReference type="NCBI Taxonomy" id="1312183"/>
    <lineage>
        <taxon>Bacteria</taxon>
        <taxon>Pseudomonadati</taxon>
        <taxon>Pseudomonadota</taxon>
        <taxon>Alphaproteobacteria</taxon>
        <taxon>Hyphomicrobiales</taxon>
        <taxon>Rhizobiaceae</taxon>
        <taxon>Rhizobium/Agrobacterium group</taxon>
        <taxon>Rhizobium</taxon>
    </lineage>
</organism>
<protein>
    <submittedName>
        <fullName evidence="1">Uncharacterized protein</fullName>
    </submittedName>
</protein>
<proteinExistence type="predicted"/>
<dbReference type="Gene3D" id="3.30.429.10">
    <property type="entry name" value="Macrophage Migration Inhibitory Factor"/>
    <property type="match status" value="1"/>
</dbReference>
<keyword evidence="2" id="KW-1185">Reference proteome</keyword>
<dbReference type="KEGG" id="rjg:CCGE525_37385"/>
<evidence type="ECO:0000313" key="2">
    <source>
        <dbReference type="Proteomes" id="UP000282195"/>
    </source>
</evidence>
<dbReference type="RefSeq" id="WP_120709307.1">
    <property type="nucleotide sequence ID" value="NZ_CP032697.1"/>
</dbReference>